<accession>A0A2T1AHB9</accession>
<organism evidence="1 2">
    <name type="scientific">Tritonibacter scottomollicae</name>
    <name type="common">Epibacterium scottomollicae</name>
    <dbReference type="NCBI Taxonomy" id="483013"/>
    <lineage>
        <taxon>Bacteria</taxon>
        <taxon>Pseudomonadati</taxon>
        <taxon>Pseudomonadota</taxon>
        <taxon>Alphaproteobacteria</taxon>
        <taxon>Rhodobacterales</taxon>
        <taxon>Paracoccaceae</taxon>
        <taxon>Tritonibacter</taxon>
    </lineage>
</organism>
<name>A0A2T1AHB9_TRISK</name>
<gene>
    <name evidence="1" type="ORF">CLV89_105218</name>
</gene>
<sequence>MSCESPEGIRPSHIGLTPQKPYRRAANLRKEAMAKAKYISDFERDVMRIGNAKGYKAPQIARFLRRGKMVVYNHIKAMDEAGTLDDLPLCFVVDEIAAAIGKANGQ</sequence>
<proteinExistence type="predicted"/>
<dbReference type="Proteomes" id="UP000237718">
    <property type="component" value="Unassembled WGS sequence"/>
</dbReference>
<dbReference type="AlphaFoldDB" id="A0A2T1AHB9"/>
<reference evidence="1 2" key="1">
    <citation type="submission" date="2018-03" db="EMBL/GenBank/DDBJ databases">
        <title>Genomic Encyclopedia of Archaeal and Bacterial Type Strains, Phase II (KMG-II): from individual species to whole genera.</title>
        <authorList>
            <person name="Goeker M."/>
        </authorList>
    </citation>
    <scope>NUCLEOTIDE SEQUENCE [LARGE SCALE GENOMIC DNA]</scope>
    <source>
        <strain evidence="1 2">DSM 25328</strain>
    </source>
</reference>
<protein>
    <submittedName>
        <fullName evidence="1">Uncharacterized protein</fullName>
    </submittedName>
</protein>
<evidence type="ECO:0000313" key="2">
    <source>
        <dbReference type="Proteomes" id="UP000237718"/>
    </source>
</evidence>
<dbReference type="EMBL" id="PVUF01000005">
    <property type="protein sequence ID" value="PRZ47993.1"/>
    <property type="molecule type" value="Genomic_DNA"/>
</dbReference>
<comment type="caution">
    <text evidence="1">The sequence shown here is derived from an EMBL/GenBank/DDBJ whole genome shotgun (WGS) entry which is preliminary data.</text>
</comment>
<evidence type="ECO:0000313" key="1">
    <source>
        <dbReference type="EMBL" id="PRZ47993.1"/>
    </source>
</evidence>